<dbReference type="OrthoDB" id="5342758at2759"/>
<dbReference type="STRING" id="759272.G0S2N7"/>
<feature type="compositionally biased region" description="Low complexity" evidence="2">
    <location>
        <begin position="20"/>
        <end position="30"/>
    </location>
</feature>
<feature type="compositionally biased region" description="Polar residues" evidence="2">
    <location>
        <begin position="637"/>
        <end position="648"/>
    </location>
</feature>
<dbReference type="KEGG" id="cthr:CTHT_0017890"/>
<feature type="compositionally biased region" description="Low complexity" evidence="2">
    <location>
        <begin position="213"/>
        <end position="236"/>
    </location>
</feature>
<feature type="compositionally biased region" description="Basic and acidic residues" evidence="2">
    <location>
        <begin position="503"/>
        <end position="516"/>
    </location>
</feature>
<name>G0S2N7_CHATD</name>
<evidence type="ECO:0000256" key="1">
    <source>
        <dbReference type="SAM" id="Coils"/>
    </source>
</evidence>
<evidence type="ECO:0000256" key="2">
    <source>
        <dbReference type="SAM" id="MobiDB-lite"/>
    </source>
</evidence>
<accession>G0S2N7</accession>
<sequence>MTSRSSFLPRLGFGRTDNNPLLPLHSLSSSVRKKPSEYNLAELSPRPDDGSNKTRMSPPPVRRRSPPPPSSTRGRDESTSHRSHLASSRPHRDRDFDQPILFAGPPPPIATSRMLYLDEEATESTSSRGGGGLGASLFTQNLGSVLFNRGSGASSPSVPRDNKDYYHDYTLDATWLTFQRRERALQEDLQQMLDAQSAGLAANLDPNNPTLNPSFNSNASSTSPAPPSRSSVVSDRSTPRTPPSSGNRARHVTFDPVPHTAMDLGTILPVRQPKPKAITLRAARAGLTRTIGLLADLKADEDAQIVTALGERKKALARLRGLSARREGIVEKLRVLEQDDEEGKEGEGEGKGEGEIKNLEARLAELKKRKAWLDARVEEVRSRREAGLSGYRGALREVEDKIGGLLSRPGVKPLDLRVVKAWGFGEEGVWEDPGGADFLKLRPERRTVQMAREWWEGEVAILERRKQDVDRERAALEEGVEVWKEAVKLVTDFEDGLMREMKGEEEGRPFGEDDRFGNQQRSSKGKGKASPSGGIAGTSELSSPSLAPARSPEQAMRNQLAKIHTVMAGLEERLHVAEEKGWKLLICAIGAELEAFRQAEGLLRDALRAAGFDDDSPDGDGGPDEGNDGREVPGIGSTRSSRPPTAIRSSSAQLLAGLESGPGVSTAVEGNDAGIKRGKNGSLADVAVETAGRDDKAAESDNEVPHDLLVSAVEEPSMASEASENEVPIEFLRVHGDYGGLGIRDS</sequence>
<feature type="compositionally biased region" description="Acidic residues" evidence="2">
    <location>
        <begin position="612"/>
        <end position="626"/>
    </location>
</feature>
<feature type="region of interest" description="Disordered" evidence="2">
    <location>
        <begin position="503"/>
        <end position="556"/>
    </location>
</feature>
<feature type="region of interest" description="Disordered" evidence="2">
    <location>
        <begin position="610"/>
        <end position="648"/>
    </location>
</feature>
<dbReference type="EMBL" id="GL988040">
    <property type="protein sequence ID" value="EGS22270.1"/>
    <property type="molecule type" value="Genomic_DNA"/>
</dbReference>
<organism evidence="4">
    <name type="scientific">Chaetomium thermophilum (strain DSM 1495 / CBS 144.50 / IMI 039719)</name>
    <name type="common">Thermochaetoides thermophila</name>
    <dbReference type="NCBI Taxonomy" id="759272"/>
    <lineage>
        <taxon>Eukaryota</taxon>
        <taxon>Fungi</taxon>
        <taxon>Dikarya</taxon>
        <taxon>Ascomycota</taxon>
        <taxon>Pezizomycotina</taxon>
        <taxon>Sordariomycetes</taxon>
        <taxon>Sordariomycetidae</taxon>
        <taxon>Sordariales</taxon>
        <taxon>Chaetomiaceae</taxon>
        <taxon>Thermochaetoides</taxon>
    </lineage>
</organism>
<protein>
    <recommendedName>
        <fullName evidence="5">Autophagy-related protein 28</fullName>
    </recommendedName>
</protein>
<reference evidence="3 4" key="1">
    <citation type="journal article" date="2011" name="Cell">
        <title>Insight into structure and assembly of the nuclear pore complex by utilizing the genome of a eukaryotic thermophile.</title>
        <authorList>
            <person name="Amlacher S."/>
            <person name="Sarges P."/>
            <person name="Flemming D."/>
            <person name="van Noort V."/>
            <person name="Kunze R."/>
            <person name="Devos D.P."/>
            <person name="Arumugam M."/>
            <person name="Bork P."/>
            <person name="Hurt E."/>
        </authorList>
    </citation>
    <scope>NUCLEOTIDE SEQUENCE [LARGE SCALE GENOMIC DNA]</scope>
    <source>
        <strain evidence="4">DSM 1495 / CBS 144.50 / IMI 039719</strain>
    </source>
</reference>
<dbReference type="Proteomes" id="UP000008066">
    <property type="component" value="Unassembled WGS sequence"/>
</dbReference>
<evidence type="ECO:0000313" key="4">
    <source>
        <dbReference type="Proteomes" id="UP000008066"/>
    </source>
</evidence>
<dbReference type="GeneID" id="18255827"/>
<evidence type="ECO:0000313" key="3">
    <source>
        <dbReference type="EMBL" id="EGS22270.1"/>
    </source>
</evidence>
<dbReference type="eggNOG" id="ENOG502SANW">
    <property type="taxonomic scope" value="Eukaryota"/>
</dbReference>
<feature type="region of interest" description="Disordered" evidence="2">
    <location>
        <begin position="660"/>
        <end position="679"/>
    </location>
</feature>
<gene>
    <name evidence="3" type="ORF">CTHT_0017890</name>
</gene>
<dbReference type="AlphaFoldDB" id="G0S2N7"/>
<dbReference type="HOGENOM" id="CLU_015530_1_0_1"/>
<keyword evidence="4" id="KW-1185">Reference proteome</keyword>
<keyword evidence="1" id="KW-0175">Coiled coil</keyword>
<proteinExistence type="predicted"/>
<dbReference type="OMA" id="HWNLLIC"/>
<feature type="compositionally biased region" description="Low complexity" evidence="2">
    <location>
        <begin position="528"/>
        <end position="553"/>
    </location>
</feature>
<feature type="region of interest" description="Disordered" evidence="2">
    <location>
        <begin position="201"/>
        <end position="255"/>
    </location>
</feature>
<feature type="region of interest" description="Disordered" evidence="2">
    <location>
        <begin position="1"/>
        <end position="107"/>
    </location>
</feature>
<feature type="coiled-coil region" evidence="1">
    <location>
        <begin position="349"/>
        <end position="383"/>
    </location>
</feature>
<evidence type="ECO:0008006" key="5">
    <source>
        <dbReference type="Google" id="ProtNLM"/>
    </source>
</evidence>
<dbReference type="RefSeq" id="XP_006692289.1">
    <property type="nucleotide sequence ID" value="XM_006692226.1"/>
</dbReference>